<comment type="caution">
    <text evidence="1">The sequence shown here is derived from an EMBL/GenBank/DDBJ whole genome shotgun (WGS) entry which is preliminary data.</text>
</comment>
<sequence>MNSSTTHLTRPAQPDALLPNELTRRQLMLDHPLIRGIPVLTPPIERAATACKVTFFEGSHAFTLIGPPGCGRRSAVFLVLQALQSAVPTLTVLQHTFGRCTNLPFQEEWRSLLMSLDPHAPRDSIAGLQNRCVLSAAHHVRRAGGNGAILLVLHHIERITDDGAKVLLDFADQLAARNFRLLFFSVAEQGDFAQHFGSALTFKLRELNALVGKLHVLDMIDPVQELPAVLREIDLAEFPVGCSWTQFFAPQAYTAGLRLEHCHAALSCAIGKMQGDFDLRPTTRQLFTVIRTVLGQAALHDRPGLQLEEGWWFDALYRTSFSCADRIQRLLPNAD</sequence>
<proteinExistence type="predicted"/>
<evidence type="ECO:0000313" key="2">
    <source>
        <dbReference type="Proteomes" id="UP001162811"/>
    </source>
</evidence>
<protein>
    <recommendedName>
        <fullName evidence="3">ATP-binding protein</fullName>
    </recommendedName>
</protein>
<organism evidence="1 2">
    <name type="scientific">Ralstonia soli</name>
    <dbReference type="NCBI Taxonomy" id="2953896"/>
    <lineage>
        <taxon>Bacteria</taxon>
        <taxon>Pseudomonadati</taxon>
        <taxon>Pseudomonadota</taxon>
        <taxon>Betaproteobacteria</taxon>
        <taxon>Burkholderiales</taxon>
        <taxon>Burkholderiaceae</taxon>
        <taxon>Ralstonia</taxon>
    </lineage>
</organism>
<name>A0ABT1AHV8_9RALS</name>
<dbReference type="Proteomes" id="UP001162811">
    <property type="component" value="Unassembled WGS sequence"/>
</dbReference>
<evidence type="ECO:0008006" key="3">
    <source>
        <dbReference type="Google" id="ProtNLM"/>
    </source>
</evidence>
<dbReference type="EMBL" id="JAMXHT010000002">
    <property type="protein sequence ID" value="MCO5397879.1"/>
    <property type="molecule type" value="Genomic_DNA"/>
</dbReference>
<accession>A0ABT1AHV8</accession>
<dbReference type="RefSeq" id="WP_252678212.1">
    <property type="nucleotide sequence ID" value="NZ_JAMXHT010000002.1"/>
</dbReference>
<reference evidence="1" key="2">
    <citation type="journal article" date="2023" name="Front. Microbiol.">
        <title>Ralstonia chuxiongensis sp. nov., Ralstonia mojiangensis sp. nov., and Ralstonia soli sp. nov., isolated from tobacco fields, are three novel species in the family Burkholderiaceae.</title>
        <authorList>
            <person name="Lu C.H."/>
            <person name="Zhang Y.Y."/>
            <person name="Jiang N."/>
            <person name="Chen W."/>
            <person name="Shao X."/>
            <person name="Zhao Z.M."/>
            <person name="Lu W.L."/>
            <person name="Hu X."/>
            <person name="Xi Y.X."/>
            <person name="Zou S.Y."/>
            <person name="Wei Q.J."/>
            <person name="Lin Z.L."/>
            <person name="Gong L."/>
            <person name="Gai X.T."/>
            <person name="Zhang L.Q."/>
            <person name="Li J.Y."/>
            <person name="Jin Y."/>
            <person name="Xia Z.Y."/>
        </authorList>
    </citation>
    <scope>NUCLEOTIDE SEQUENCE</scope>
    <source>
        <strain evidence="1">21MJYT02-11</strain>
    </source>
</reference>
<reference evidence="1" key="1">
    <citation type="submission" date="2022-06" db="EMBL/GenBank/DDBJ databases">
        <authorList>
            <person name="Lu C.-H."/>
        </authorList>
    </citation>
    <scope>NUCLEOTIDE SEQUENCE</scope>
    <source>
        <strain evidence="1">21MJYT02-11</strain>
    </source>
</reference>
<evidence type="ECO:0000313" key="1">
    <source>
        <dbReference type="EMBL" id="MCO5397879.1"/>
    </source>
</evidence>
<keyword evidence="2" id="KW-1185">Reference proteome</keyword>
<gene>
    <name evidence="1" type="ORF">NG900_06640</name>
</gene>